<evidence type="ECO:0000313" key="4">
    <source>
        <dbReference type="Proteomes" id="UP000827721"/>
    </source>
</evidence>
<evidence type="ECO:0000259" key="2">
    <source>
        <dbReference type="PROSITE" id="PS51297"/>
    </source>
</evidence>
<dbReference type="Pfam" id="PF01486">
    <property type="entry name" value="K-box"/>
    <property type="match status" value="1"/>
</dbReference>
<keyword evidence="4" id="KW-1185">Reference proteome</keyword>
<comment type="caution">
    <text evidence="3">The sequence shown here is derived from an EMBL/GenBank/DDBJ whole genome shotgun (WGS) entry which is preliminary data.</text>
</comment>
<organism evidence="3 4">
    <name type="scientific">Xanthoceras sorbifolium</name>
    <dbReference type="NCBI Taxonomy" id="99658"/>
    <lineage>
        <taxon>Eukaryota</taxon>
        <taxon>Viridiplantae</taxon>
        <taxon>Streptophyta</taxon>
        <taxon>Embryophyta</taxon>
        <taxon>Tracheophyta</taxon>
        <taxon>Spermatophyta</taxon>
        <taxon>Magnoliopsida</taxon>
        <taxon>eudicotyledons</taxon>
        <taxon>Gunneridae</taxon>
        <taxon>Pentapetalae</taxon>
        <taxon>rosids</taxon>
        <taxon>malvids</taxon>
        <taxon>Sapindales</taxon>
        <taxon>Sapindaceae</taxon>
        <taxon>Xanthoceroideae</taxon>
        <taxon>Xanthoceras</taxon>
    </lineage>
</organism>
<sequence length="185" mass="21622">MHGELRRIRKETHNLQLSLQRYTGDDLSSVQYDQLLQLEHQLENSVNKVRARKFELLQQQMDNLRRKERMLEEENEQMFRLIKDHDHHQAAAWEEHQQAAAAAAAAAMAPKLEEHHQHYHRHVQVLDQFPFSGEAQPSSVLELAINPHQIHQSSASSFRLQPAQPNLQDFTLHCPNYGKIKSNFN</sequence>
<dbReference type="Proteomes" id="UP000827721">
    <property type="component" value="Unassembled WGS sequence"/>
</dbReference>
<proteinExistence type="predicted"/>
<evidence type="ECO:0000256" key="1">
    <source>
        <dbReference type="SAM" id="Coils"/>
    </source>
</evidence>
<feature type="domain" description="K-box" evidence="2">
    <location>
        <begin position="1"/>
        <end position="90"/>
    </location>
</feature>
<keyword evidence="1" id="KW-0175">Coiled coil</keyword>
<dbReference type="InterPro" id="IPR002487">
    <property type="entry name" value="TF_Kbox"/>
</dbReference>
<name>A0ABQ8HZ65_9ROSI</name>
<evidence type="ECO:0000313" key="3">
    <source>
        <dbReference type="EMBL" id="KAH7569661.1"/>
    </source>
</evidence>
<dbReference type="EMBL" id="JAFEMO010000006">
    <property type="protein sequence ID" value="KAH7569661.1"/>
    <property type="molecule type" value="Genomic_DNA"/>
</dbReference>
<dbReference type="PROSITE" id="PS51297">
    <property type="entry name" value="K_BOX"/>
    <property type="match status" value="1"/>
</dbReference>
<accession>A0ABQ8HZ65</accession>
<gene>
    <name evidence="3" type="ORF">JRO89_XS06G0234100</name>
</gene>
<reference evidence="3 4" key="1">
    <citation type="submission" date="2021-02" db="EMBL/GenBank/DDBJ databases">
        <title>Plant Genome Project.</title>
        <authorList>
            <person name="Zhang R.-G."/>
        </authorList>
    </citation>
    <scope>NUCLEOTIDE SEQUENCE [LARGE SCALE GENOMIC DNA]</scope>
    <source>
        <tissue evidence="3">Leaves</tissue>
    </source>
</reference>
<protein>
    <recommendedName>
        <fullName evidence="2">K-box domain-containing protein</fullName>
    </recommendedName>
</protein>
<feature type="coiled-coil region" evidence="1">
    <location>
        <begin position="54"/>
        <end position="84"/>
    </location>
</feature>